<dbReference type="EMBL" id="AMCW01000147">
    <property type="protein sequence ID" value="EKJ99374.1"/>
    <property type="molecule type" value="Genomic_DNA"/>
</dbReference>
<evidence type="ECO:0000313" key="1">
    <source>
        <dbReference type="EMBL" id="EKJ99374.1"/>
    </source>
</evidence>
<accession>K5C8M0</accession>
<sequence>MSDLSASGGCLDGRFGISFVYEVTTNGHSRCLEALHVPYSHRKWPMRSASFQGSEQL</sequence>
<proteinExistence type="predicted"/>
<dbReference type="Proteomes" id="UP000007993">
    <property type="component" value="Unassembled WGS sequence"/>
</dbReference>
<reference evidence="1 2" key="1">
    <citation type="journal article" date="2013" name="Mar. Genomics">
        <title>Expression of sulfatases in Rhodopirellula baltica and the diversity of sulfatases in the genus Rhodopirellula.</title>
        <authorList>
            <person name="Wegner C.E."/>
            <person name="Richter-Heitmann T."/>
            <person name="Klindworth A."/>
            <person name="Klockow C."/>
            <person name="Richter M."/>
            <person name="Achstetter T."/>
            <person name="Glockner F.O."/>
            <person name="Harder J."/>
        </authorList>
    </citation>
    <scope>NUCLEOTIDE SEQUENCE [LARGE SCALE GENOMIC DNA]</scope>
    <source>
        <strain evidence="1 2">SH28</strain>
    </source>
</reference>
<gene>
    <name evidence="1" type="ORF">RBSH_05321</name>
</gene>
<organism evidence="1 2">
    <name type="scientific">Rhodopirellula baltica SH28</name>
    <dbReference type="NCBI Taxonomy" id="993517"/>
    <lineage>
        <taxon>Bacteria</taxon>
        <taxon>Pseudomonadati</taxon>
        <taxon>Planctomycetota</taxon>
        <taxon>Planctomycetia</taxon>
        <taxon>Pirellulales</taxon>
        <taxon>Pirellulaceae</taxon>
        <taxon>Rhodopirellula</taxon>
    </lineage>
</organism>
<comment type="caution">
    <text evidence="1">The sequence shown here is derived from an EMBL/GenBank/DDBJ whole genome shotgun (WGS) entry which is preliminary data.</text>
</comment>
<evidence type="ECO:0000313" key="2">
    <source>
        <dbReference type="Proteomes" id="UP000007993"/>
    </source>
</evidence>
<name>K5C8M0_RHOBT</name>
<dbReference type="PATRIC" id="fig|993517.3.peg.5761"/>
<dbReference type="AlphaFoldDB" id="K5C8M0"/>
<protein>
    <submittedName>
        <fullName evidence="1">Uncharacterized protein</fullName>
    </submittedName>
</protein>